<dbReference type="GO" id="GO:0004364">
    <property type="term" value="F:glutathione transferase activity"/>
    <property type="evidence" value="ECO:0007669"/>
    <property type="project" value="TreeGrafter"/>
</dbReference>
<feature type="domain" description="GST C-terminal" evidence="2">
    <location>
        <begin position="83"/>
        <end position="209"/>
    </location>
</feature>
<dbReference type="Gene3D" id="3.40.30.10">
    <property type="entry name" value="Glutaredoxin"/>
    <property type="match status" value="1"/>
</dbReference>
<reference evidence="3 4" key="1">
    <citation type="submission" date="2019-01" db="EMBL/GenBank/DDBJ databases">
        <title>Genomic insights into a novel species Rhodoferax sp.</title>
        <authorList>
            <person name="Jin L."/>
        </authorList>
    </citation>
    <scope>NUCLEOTIDE SEQUENCE [LARGE SCALE GENOMIC DNA]</scope>
    <source>
        <strain evidence="3 4">CHu59-6-5</strain>
    </source>
</reference>
<evidence type="ECO:0000259" key="2">
    <source>
        <dbReference type="PROSITE" id="PS50405"/>
    </source>
</evidence>
<dbReference type="PROSITE" id="PS50404">
    <property type="entry name" value="GST_NTER"/>
    <property type="match status" value="1"/>
</dbReference>
<dbReference type="InterPro" id="IPR010987">
    <property type="entry name" value="Glutathione-S-Trfase_C-like"/>
</dbReference>
<organism evidence="3 4">
    <name type="scientific">Rhodoferax sediminis</name>
    <dbReference type="NCBI Taxonomy" id="2509614"/>
    <lineage>
        <taxon>Bacteria</taxon>
        <taxon>Pseudomonadati</taxon>
        <taxon>Pseudomonadota</taxon>
        <taxon>Betaproteobacteria</taxon>
        <taxon>Burkholderiales</taxon>
        <taxon>Comamonadaceae</taxon>
        <taxon>Rhodoferax</taxon>
    </lineage>
</organism>
<dbReference type="SUPFAM" id="SSF47616">
    <property type="entry name" value="GST C-terminal domain-like"/>
    <property type="match status" value="1"/>
</dbReference>
<sequence>MILVGQYDSPVTRRVAIALHHYGIPFTRDTRSIFGDAAAVGKISPLTRIPALVLDDGEVLIDSAAILDHLDEQADDAALIPASGPARRLVLQMTALAQGTLEKVAAVVYERHFHSPEHRSTDWLDRCLGQARAGLDELTRRLATPYACGATLTHADVMITTLVWYMQDRMDEVLSPTAHASLITLAEHCEILPVFRATALSDFEKMPRS</sequence>
<dbReference type="GO" id="GO:0006749">
    <property type="term" value="P:glutathione metabolic process"/>
    <property type="evidence" value="ECO:0007669"/>
    <property type="project" value="TreeGrafter"/>
</dbReference>
<dbReference type="Gene3D" id="1.20.1050.10">
    <property type="match status" value="1"/>
</dbReference>
<dbReference type="KEGG" id="rhf:EUB48_01775"/>
<dbReference type="Proteomes" id="UP000316798">
    <property type="component" value="Chromosome"/>
</dbReference>
<dbReference type="SFLD" id="SFLDS00019">
    <property type="entry name" value="Glutathione_Transferase_(cytos"/>
    <property type="match status" value="1"/>
</dbReference>
<dbReference type="EMBL" id="CP035503">
    <property type="protein sequence ID" value="QDL36164.1"/>
    <property type="molecule type" value="Genomic_DNA"/>
</dbReference>
<dbReference type="PANTHER" id="PTHR42673">
    <property type="entry name" value="MALEYLACETOACETATE ISOMERASE"/>
    <property type="match status" value="1"/>
</dbReference>
<dbReference type="RefSeq" id="WP_142817342.1">
    <property type="nucleotide sequence ID" value="NZ_CP035503.1"/>
</dbReference>
<dbReference type="Pfam" id="PF13409">
    <property type="entry name" value="GST_N_2"/>
    <property type="match status" value="1"/>
</dbReference>
<dbReference type="CDD" id="cd00570">
    <property type="entry name" value="GST_N_family"/>
    <property type="match status" value="1"/>
</dbReference>
<dbReference type="GO" id="GO:0006559">
    <property type="term" value="P:L-phenylalanine catabolic process"/>
    <property type="evidence" value="ECO:0007669"/>
    <property type="project" value="TreeGrafter"/>
</dbReference>
<dbReference type="OrthoDB" id="8634103at2"/>
<name>A0A515D6Y3_9BURK</name>
<evidence type="ECO:0000259" key="1">
    <source>
        <dbReference type="PROSITE" id="PS50404"/>
    </source>
</evidence>
<dbReference type="InterPro" id="IPR036249">
    <property type="entry name" value="Thioredoxin-like_sf"/>
</dbReference>
<evidence type="ECO:0000313" key="4">
    <source>
        <dbReference type="Proteomes" id="UP000316798"/>
    </source>
</evidence>
<gene>
    <name evidence="3" type="ORF">EUB48_01775</name>
</gene>
<dbReference type="PROSITE" id="PS50405">
    <property type="entry name" value="GST_CTER"/>
    <property type="match status" value="1"/>
</dbReference>
<dbReference type="InterPro" id="IPR004045">
    <property type="entry name" value="Glutathione_S-Trfase_N"/>
</dbReference>
<dbReference type="SUPFAM" id="SSF52833">
    <property type="entry name" value="Thioredoxin-like"/>
    <property type="match status" value="1"/>
</dbReference>
<keyword evidence="4" id="KW-1185">Reference proteome</keyword>
<feature type="domain" description="GST N-terminal" evidence="1">
    <location>
        <begin position="1"/>
        <end position="78"/>
    </location>
</feature>
<dbReference type="GO" id="GO:0016034">
    <property type="term" value="F:maleylacetoacetate isomerase activity"/>
    <property type="evidence" value="ECO:0007669"/>
    <property type="project" value="TreeGrafter"/>
</dbReference>
<dbReference type="Pfam" id="PF13410">
    <property type="entry name" value="GST_C_2"/>
    <property type="match status" value="1"/>
</dbReference>
<accession>A0A515D6Y3</accession>
<dbReference type="PANTHER" id="PTHR42673:SF4">
    <property type="entry name" value="MALEYLACETOACETATE ISOMERASE"/>
    <property type="match status" value="1"/>
</dbReference>
<proteinExistence type="predicted"/>
<evidence type="ECO:0000313" key="3">
    <source>
        <dbReference type="EMBL" id="QDL36164.1"/>
    </source>
</evidence>
<dbReference type="InterPro" id="IPR040079">
    <property type="entry name" value="Glutathione_S-Trfase"/>
</dbReference>
<dbReference type="AlphaFoldDB" id="A0A515D6Y3"/>
<protein>
    <submittedName>
        <fullName evidence="3">Glutathione S-transferase family protein</fullName>
    </submittedName>
</protein>
<keyword evidence="3" id="KW-0808">Transferase</keyword>
<dbReference type="InterPro" id="IPR036282">
    <property type="entry name" value="Glutathione-S-Trfase_C_sf"/>
</dbReference>